<dbReference type="SUPFAM" id="SSF69118">
    <property type="entry name" value="AhpD-like"/>
    <property type="match status" value="1"/>
</dbReference>
<evidence type="ECO:0000313" key="3">
    <source>
        <dbReference type="Proteomes" id="UP000031501"/>
    </source>
</evidence>
<dbReference type="AlphaFoldDB" id="A0A221NUQ4"/>
<dbReference type="OrthoDB" id="3342615at2"/>
<dbReference type="NCBIfam" id="TIGR00778">
    <property type="entry name" value="ahpD_dom"/>
    <property type="match status" value="1"/>
</dbReference>
<accession>A0A221NUQ4</accession>
<evidence type="ECO:0000313" key="2">
    <source>
        <dbReference type="EMBL" id="ASN23275.1"/>
    </source>
</evidence>
<dbReference type="InterPro" id="IPR004675">
    <property type="entry name" value="AhpD_core"/>
</dbReference>
<sequence>MTAVARISARAMRGLALAQIRLVTPVRPGDADGRTAQVYRQVEREFGVLAPPVALHSPAPEVMTAAWLMLRETLIAPGLVDRAVREAVAAAVSAVNMCPYCVSVHSATLHGLVGGQDARTIAAGRVAEVARTRLREAAVWATAAALRPRAGEGPHVPFTAQEAPEYAGVAVLFHYLNRMVNTFLEDAPMPASAPRAGLGMVQRVLSHVIRGAGRRIGEAGASLDLLPQAPVPADLAWARPNRTIEQAFARAAGAVDRAAREVVAPSVMDLLVMELKDWDGLPRGLSRSWVEAPLAALPSADRPAGRLALLVAFASHQIDATVVDAYRKDRPDDADLVALASWAALSAARRTGSWSPV</sequence>
<dbReference type="InterPro" id="IPR003779">
    <property type="entry name" value="CMD-like"/>
</dbReference>
<dbReference type="GO" id="GO:0051920">
    <property type="term" value="F:peroxiredoxin activity"/>
    <property type="evidence" value="ECO:0007669"/>
    <property type="project" value="InterPro"/>
</dbReference>
<dbReference type="Proteomes" id="UP000031501">
    <property type="component" value="Chromosome"/>
</dbReference>
<dbReference type="KEGG" id="splu:LK06_002550"/>
<dbReference type="InterPro" id="IPR029032">
    <property type="entry name" value="AhpD-like"/>
</dbReference>
<evidence type="ECO:0000259" key="1">
    <source>
        <dbReference type="Pfam" id="PF02627"/>
    </source>
</evidence>
<proteinExistence type="predicted"/>
<feature type="domain" description="Carboxymuconolactone decarboxylase-like" evidence="1">
    <location>
        <begin position="64"/>
        <end position="132"/>
    </location>
</feature>
<dbReference type="Pfam" id="PF02627">
    <property type="entry name" value="CMD"/>
    <property type="match status" value="1"/>
</dbReference>
<keyword evidence="3" id="KW-1185">Reference proteome</keyword>
<organism evidence="2 3">
    <name type="scientific">Streptomyces pluripotens</name>
    <dbReference type="NCBI Taxonomy" id="1355015"/>
    <lineage>
        <taxon>Bacteria</taxon>
        <taxon>Bacillati</taxon>
        <taxon>Actinomycetota</taxon>
        <taxon>Actinomycetes</taxon>
        <taxon>Kitasatosporales</taxon>
        <taxon>Streptomycetaceae</taxon>
        <taxon>Streptomyces</taxon>
    </lineage>
</organism>
<dbReference type="STRING" id="1355015.LK06_002550"/>
<dbReference type="Gene3D" id="1.20.1290.10">
    <property type="entry name" value="AhpD-like"/>
    <property type="match status" value="1"/>
</dbReference>
<reference evidence="2 3" key="1">
    <citation type="submission" date="2017-07" db="EMBL/GenBank/DDBJ databases">
        <title>Genome sequence of Streptomyces pluripotens MUSC 137T.</title>
        <authorList>
            <person name="Ser H.-L."/>
            <person name="Lee L.-H."/>
        </authorList>
    </citation>
    <scope>NUCLEOTIDE SEQUENCE [LARGE SCALE GENOMIC DNA]</scope>
    <source>
        <strain evidence="2 3">MUSC 137</strain>
    </source>
</reference>
<name>A0A221NUQ4_9ACTN</name>
<protein>
    <recommendedName>
        <fullName evidence="1">Carboxymuconolactone decarboxylase-like domain-containing protein</fullName>
    </recommendedName>
</protein>
<dbReference type="EMBL" id="CP022433">
    <property type="protein sequence ID" value="ASN23275.1"/>
    <property type="molecule type" value="Genomic_DNA"/>
</dbReference>
<gene>
    <name evidence="2" type="ORF">LK07_03635</name>
</gene>